<dbReference type="Gene3D" id="1.10.8.60">
    <property type="match status" value="1"/>
</dbReference>
<reference evidence="7 8" key="2">
    <citation type="submission" date="2025-05" db="UniProtKB">
        <authorList>
            <consortium name="RefSeq"/>
        </authorList>
    </citation>
    <scope>IDENTIFICATION</scope>
    <source>
        <tissue evidence="7 8">Leaf</tissue>
    </source>
</reference>
<dbReference type="PANTHER" id="PTHR23077">
    <property type="entry name" value="AAA-FAMILY ATPASE"/>
    <property type="match status" value="1"/>
</dbReference>
<evidence type="ECO:0000313" key="10">
    <source>
        <dbReference type="RefSeq" id="XP_056694991.1"/>
    </source>
</evidence>
<dbReference type="RefSeq" id="XP_056685798.1">
    <property type="nucleotide sequence ID" value="XM_056829820.1"/>
</dbReference>
<evidence type="ECO:0000256" key="2">
    <source>
        <dbReference type="ARBA" id="ARBA00022840"/>
    </source>
</evidence>
<dbReference type="InterPro" id="IPR041569">
    <property type="entry name" value="AAA_lid_3"/>
</dbReference>
<dbReference type="InterPro" id="IPR003959">
    <property type="entry name" value="ATPase_AAA_core"/>
</dbReference>
<reference evidence="6" key="1">
    <citation type="journal article" date="2021" name="Nat. Commun.">
        <title>Genomic analyses provide insights into spinach domestication and the genetic basis of agronomic traits.</title>
        <authorList>
            <person name="Cai X."/>
            <person name="Sun X."/>
            <person name="Xu C."/>
            <person name="Sun H."/>
            <person name="Wang X."/>
            <person name="Ge C."/>
            <person name="Zhang Z."/>
            <person name="Wang Q."/>
            <person name="Fei Z."/>
            <person name="Jiao C."/>
            <person name="Wang Q."/>
        </authorList>
    </citation>
    <scope>NUCLEOTIDE SEQUENCE [LARGE SCALE GENOMIC DNA]</scope>
    <source>
        <strain evidence="6">cv. Varoflay</strain>
    </source>
</reference>
<evidence type="ECO:0000313" key="7">
    <source>
        <dbReference type="RefSeq" id="XP_056685798.1"/>
    </source>
</evidence>
<keyword evidence="2 3" id="KW-0067">ATP-binding</keyword>
<evidence type="ECO:0000313" key="12">
    <source>
        <dbReference type="RefSeq" id="XP_056698169.1"/>
    </source>
</evidence>
<dbReference type="RefSeq" id="XP_056694011.1">
    <property type="nucleotide sequence ID" value="XM_056838033.1"/>
</dbReference>
<evidence type="ECO:0000259" key="5">
    <source>
        <dbReference type="Pfam" id="PF17862"/>
    </source>
</evidence>
<dbReference type="Proteomes" id="UP000813463">
    <property type="component" value="Chromosome 5"/>
</dbReference>
<dbReference type="RefSeq" id="XP_056685976.1">
    <property type="nucleotide sequence ID" value="XM_056829998.1"/>
</dbReference>
<evidence type="ECO:0000256" key="3">
    <source>
        <dbReference type="RuleBase" id="RU003651"/>
    </source>
</evidence>
<evidence type="ECO:0000256" key="1">
    <source>
        <dbReference type="ARBA" id="ARBA00022741"/>
    </source>
</evidence>
<accession>A0ABM3RJL3</accession>
<dbReference type="InterPro" id="IPR027417">
    <property type="entry name" value="P-loop_NTPase"/>
</dbReference>
<dbReference type="Pfam" id="PF17862">
    <property type="entry name" value="AAA_lid_3"/>
    <property type="match status" value="1"/>
</dbReference>
<comment type="similarity">
    <text evidence="3">Belongs to the AAA ATPase family.</text>
</comment>
<dbReference type="RefSeq" id="XP_056694991.1">
    <property type="nucleotide sequence ID" value="XM_056839013.1"/>
</dbReference>
<name>A0ABM3RJL3_SPIOL</name>
<dbReference type="Proteomes" id="UP000813463">
    <property type="component" value="Chromosome 4"/>
</dbReference>
<dbReference type="PANTHER" id="PTHR23077:SF27">
    <property type="entry name" value="ATPASE FAMILY GENE 2 PROTEIN HOMOLOG A"/>
    <property type="match status" value="1"/>
</dbReference>
<organism evidence="6 11">
    <name type="scientific">Spinacia oleracea</name>
    <name type="common">Spinach</name>
    <dbReference type="NCBI Taxonomy" id="3562"/>
    <lineage>
        <taxon>Eukaryota</taxon>
        <taxon>Viridiplantae</taxon>
        <taxon>Streptophyta</taxon>
        <taxon>Embryophyta</taxon>
        <taxon>Tracheophyta</taxon>
        <taxon>Spermatophyta</taxon>
        <taxon>Magnoliopsida</taxon>
        <taxon>eudicotyledons</taxon>
        <taxon>Gunneridae</taxon>
        <taxon>Pentapetalae</taxon>
        <taxon>Caryophyllales</taxon>
        <taxon>Chenopodiaceae</taxon>
        <taxon>Chenopodioideae</taxon>
        <taxon>Anserineae</taxon>
        <taxon>Spinacia</taxon>
    </lineage>
</organism>
<feature type="domain" description="ATPase AAA-type core" evidence="4">
    <location>
        <begin position="22"/>
        <end position="52"/>
    </location>
</feature>
<evidence type="ECO:0000313" key="11">
    <source>
        <dbReference type="RefSeq" id="XP_056695816.1"/>
    </source>
</evidence>
<keyword evidence="6" id="KW-1185">Reference proteome</keyword>
<dbReference type="PROSITE" id="PS00674">
    <property type="entry name" value="AAA"/>
    <property type="match status" value="1"/>
</dbReference>
<gene>
    <name evidence="11" type="primary">LOC130470198</name>
    <name evidence="12" type="synonym">LOC110780878</name>
    <name evidence="7" type="synonym">LOC130461659</name>
    <name evidence="8" type="synonym">LOC130461785</name>
    <name evidence="9" type="synonym">LOC130468993</name>
    <name evidence="10" type="synonym">LOC130469622</name>
</gene>
<dbReference type="Gene3D" id="3.40.50.300">
    <property type="entry name" value="P-loop containing nucleotide triphosphate hydrolases"/>
    <property type="match status" value="1"/>
</dbReference>
<dbReference type="Proteomes" id="UP000813463">
    <property type="component" value="Chromosome 3"/>
</dbReference>
<dbReference type="InterPro" id="IPR050168">
    <property type="entry name" value="AAA_ATPase_domain"/>
</dbReference>
<evidence type="ECO:0000313" key="8">
    <source>
        <dbReference type="RefSeq" id="XP_056685976.1"/>
    </source>
</evidence>
<dbReference type="SUPFAM" id="SSF52540">
    <property type="entry name" value="P-loop containing nucleoside triphosphate hydrolases"/>
    <property type="match status" value="1"/>
</dbReference>
<proteinExistence type="inferred from homology"/>
<keyword evidence="1 3" id="KW-0547">Nucleotide-binding</keyword>
<evidence type="ECO:0000313" key="9">
    <source>
        <dbReference type="RefSeq" id="XP_056694011.1"/>
    </source>
</evidence>
<evidence type="ECO:0008006" key="13">
    <source>
        <dbReference type="Google" id="ProtNLM"/>
    </source>
</evidence>
<feature type="domain" description="AAA ATPase AAA+ lid" evidence="5">
    <location>
        <begin position="75"/>
        <end position="106"/>
    </location>
</feature>
<protein>
    <recommendedName>
        <fullName evidence="13">AAA ATPase AAA+ lid domain-containing protein</fullName>
    </recommendedName>
</protein>
<sequence>MSYDVWNPKKTCFLLGLHGRVNVTVIAATNRPDKIDPALLRPGWFDRLLYVGPPSETDRVDVFHVHLRKMPCGFDVDVSELAHLTEGCTGADISSICREAAISAIEIIDDSSGNSKM</sequence>
<dbReference type="RefSeq" id="XP_056695816.1">
    <property type="nucleotide sequence ID" value="XM_056839838.1"/>
</dbReference>
<dbReference type="InterPro" id="IPR003960">
    <property type="entry name" value="ATPase_AAA_CS"/>
</dbReference>
<evidence type="ECO:0000313" key="6">
    <source>
        <dbReference type="Proteomes" id="UP000813463"/>
    </source>
</evidence>
<dbReference type="GeneID" id="130470198"/>
<dbReference type="Pfam" id="PF00004">
    <property type="entry name" value="AAA"/>
    <property type="match status" value="1"/>
</dbReference>
<evidence type="ECO:0000259" key="4">
    <source>
        <dbReference type="Pfam" id="PF00004"/>
    </source>
</evidence>
<dbReference type="RefSeq" id="XP_056698169.1">
    <property type="nucleotide sequence ID" value="XM_056842191.1"/>
</dbReference>